<dbReference type="OrthoDB" id="6770063at2759"/>
<dbReference type="Proteomes" id="UP000235786">
    <property type="component" value="Unassembled WGS sequence"/>
</dbReference>
<dbReference type="InterPro" id="IPR035992">
    <property type="entry name" value="Ricin_B-like_lectins"/>
</dbReference>
<protein>
    <submittedName>
        <fullName evidence="3">Carbohydrate-binding module family 13 protein</fullName>
    </submittedName>
</protein>
<name>A0A2J6RXD9_HYAVF</name>
<sequence length="170" mass="17536">MLATSILLFALAAVGLADVPAGYKTVYLTSKVDAKLAIVPKTAVAGSIIQVQTLASTPAQQWYLKEGNSSIQLAGSTLCLDGGAKSNWKDMGSVVVETCDATSVSQVWNVMADGRIALAPSSPQECLDLQYMKDAPGTTVGIYSCAGLNNVGAADKGINWPQVAVNATAV</sequence>
<organism evidence="3 4">
    <name type="scientific">Hyaloscypha variabilis (strain UAMH 11265 / GT02V1 / F)</name>
    <name type="common">Meliniomyces variabilis</name>
    <dbReference type="NCBI Taxonomy" id="1149755"/>
    <lineage>
        <taxon>Eukaryota</taxon>
        <taxon>Fungi</taxon>
        <taxon>Dikarya</taxon>
        <taxon>Ascomycota</taxon>
        <taxon>Pezizomycotina</taxon>
        <taxon>Leotiomycetes</taxon>
        <taxon>Helotiales</taxon>
        <taxon>Hyaloscyphaceae</taxon>
        <taxon>Hyaloscypha</taxon>
        <taxon>Hyaloscypha variabilis</taxon>
    </lineage>
</organism>
<evidence type="ECO:0000313" key="3">
    <source>
        <dbReference type="EMBL" id="PMD43177.1"/>
    </source>
</evidence>
<dbReference type="Pfam" id="PF00652">
    <property type="entry name" value="Ricin_B_lectin"/>
    <property type="match status" value="1"/>
</dbReference>
<dbReference type="Gene3D" id="2.80.10.50">
    <property type="match status" value="1"/>
</dbReference>
<dbReference type="SUPFAM" id="SSF50370">
    <property type="entry name" value="Ricin B-like lectins"/>
    <property type="match status" value="1"/>
</dbReference>
<keyword evidence="4" id="KW-1185">Reference proteome</keyword>
<reference evidence="3 4" key="1">
    <citation type="submission" date="2016-04" db="EMBL/GenBank/DDBJ databases">
        <title>A degradative enzymes factory behind the ericoid mycorrhizal symbiosis.</title>
        <authorList>
            <consortium name="DOE Joint Genome Institute"/>
            <person name="Martino E."/>
            <person name="Morin E."/>
            <person name="Grelet G."/>
            <person name="Kuo A."/>
            <person name="Kohler A."/>
            <person name="Daghino S."/>
            <person name="Barry K."/>
            <person name="Choi C."/>
            <person name="Cichocki N."/>
            <person name="Clum A."/>
            <person name="Copeland A."/>
            <person name="Hainaut M."/>
            <person name="Haridas S."/>
            <person name="Labutti K."/>
            <person name="Lindquist E."/>
            <person name="Lipzen A."/>
            <person name="Khouja H.-R."/>
            <person name="Murat C."/>
            <person name="Ohm R."/>
            <person name="Olson A."/>
            <person name="Spatafora J."/>
            <person name="Veneault-Fourrey C."/>
            <person name="Henrissat B."/>
            <person name="Grigoriev I."/>
            <person name="Martin F."/>
            <person name="Perotto S."/>
        </authorList>
    </citation>
    <scope>NUCLEOTIDE SEQUENCE [LARGE SCALE GENOMIC DNA]</scope>
    <source>
        <strain evidence="3 4">F</strain>
    </source>
</reference>
<proteinExistence type="predicted"/>
<feature type="chain" id="PRO_5014349835" evidence="1">
    <location>
        <begin position="18"/>
        <end position="170"/>
    </location>
</feature>
<evidence type="ECO:0000313" key="4">
    <source>
        <dbReference type="Proteomes" id="UP000235786"/>
    </source>
</evidence>
<dbReference type="PROSITE" id="PS50231">
    <property type="entry name" value="RICIN_B_LECTIN"/>
    <property type="match status" value="1"/>
</dbReference>
<dbReference type="EMBL" id="KZ613942">
    <property type="protein sequence ID" value="PMD43177.1"/>
    <property type="molecule type" value="Genomic_DNA"/>
</dbReference>
<feature type="domain" description="Ricin B lectin" evidence="2">
    <location>
        <begin position="75"/>
        <end position="147"/>
    </location>
</feature>
<gene>
    <name evidence="3" type="ORF">L207DRAFT_580045</name>
</gene>
<evidence type="ECO:0000259" key="2">
    <source>
        <dbReference type="Pfam" id="PF00652"/>
    </source>
</evidence>
<dbReference type="InterPro" id="IPR000772">
    <property type="entry name" value="Ricin_B_lectin"/>
</dbReference>
<dbReference type="CDD" id="cd00161">
    <property type="entry name" value="beta-trefoil_Ricin-like"/>
    <property type="match status" value="1"/>
</dbReference>
<dbReference type="STRING" id="1149755.A0A2J6RXD9"/>
<dbReference type="AlphaFoldDB" id="A0A2J6RXD9"/>
<feature type="signal peptide" evidence="1">
    <location>
        <begin position="1"/>
        <end position="17"/>
    </location>
</feature>
<evidence type="ECO:0000256" key="1">
    <source>
        <dbReference type="SAM" id="SignalP"/>
    </source>
</evidence>
<keyword evidence="1" id="KW-0732">Signal</keyword>
<accession>A0A2J6RXD9</accession>